<reference evidence="5 6" key="1">
    <citation type="journal article" date="2015" name="Genome Biol. Evol.">
        <title>Comparative Genomics of a Bacterivorous Green Alga Reveals Evolutionary Causalities and Consequences of Phago-Mixotrophic Mode of Nutrition.</title>
        <authorList>
            <person name="Burns J.A."/>
            <person name="Paasch A."/>
            <person name="Narechania A."/>
            <person name="Kim E."/>
        </authorList>
    </citation>
    <scope>NUCLEOTIDE SEQUENCE [LARGE SCALE GENOMIC DNA]</scope>
    <source>
        <strain evidence="5 6">PLY_AMNH</strain>
    </source>
</reference>
<dbReference type="GO" id="GO:0070979">
    <property type="term" value="P:protein K11-linked ubiquitination"/>
    <property type="evidence" value="ECO:0007669"/>
    <property type="project" value="TreeGrafter"/>
</dbReference>
<evidence type="ECO:0000259" key="4">
    <source>
        <dbReference type="Pfam" id="PF12859"/>
    </source>
</evidence>
<evidence type="ECO:0000313" key="5">
    <source>
        <dbReference type="EMBL" id="KAK3251078.1"/>
    </source>
</evidence>
<sequence length="384" mass="41705">MSMRALTPLSYFEPFGAALSRVDAALAPGSEQGVNEESEDNYFLFGGVDENAPDHDEEVYFRGSSVIWSSSRVVRFFFSSLATSTVVIQAVWCNFKAARSSPLLCLLHPGMLTTYSPTGETHTLPLPCAAVSLWPTYDGLLLQEGPSEDGARANDTQQSFLLLHPLQDLVKIEWADNLSTHPLSPTQPARNPGRAQAARQERVLWAGREHPFVVTYNAARARHSLWRVDSEVTEDPVAGGSELTHDLDFLAAELPLQPPFGAPEAAAPAPAPSNLTLALHCIWEEAEDSPPAAEVVLSHDAEGAPLLGFVTRPLRRLTALPLPSDRSTPPPCLSFTLSAESAVGVVATRRLRQTPPRREPHFLGIHLLSPLSDAAHRHIASPSF</sequence>
<evidence type="ECO:0000256" key="3">
    <source>
        <dbReference type="ARBA" id="ARBA00023306"/>
    </source>
</evidence>
<comment type="caution">
    <text evidence="5">The sequence shown here is derived from an EMBL/GenBank/DDBJ whole genome shotgun (WGS) entry which is preliminary data.</text>
</comment>
<dbReference type="EMBL" id="LGRX02026302">
    <property type="protein sequence ID" value="KAK3251078.1"/>
    <property type="molecule type" value="Genomic_DNA"/>
</dbReference>
<dbReference type="GO" id="GO:0060090">
    <property type="term" value="F:molecular adaptor activity"/>
    <property type="evidence" value="ECO:0007669"/>
    <property type="project" value="TreeGrafter"/>
</dbReference>
<dbReference type="Proteomes" id="UP001190700">
    <property type="component" value="Unassembled WGS sequence"/>
</dbReference>
<dbReference type="GO" id="GO:0005680">
    <property type="term" value="C:anaphase-promoting complex"/>
    <property type="evidence" value="ECO:0007669"/>
    <property type="project" value="InterPro"/>
</dbReference>
<gene>
    <name evidence="5" type="ORF">CYMTET_39574</name>
</gene>
<dbReference type="GO" id="GO:0031145">
    <property type="term" value="P:anaphase-promoting complex-dependent catabolic process"/>
    <property type="evidence" value="ECO:0007669"/>
    <property type="project" value="TreeGrafter"/>
</dbReference>
<name>A0AAE0F436_9CHLO</name>
<dbReference type="GO" id="GO:0051301">
    <property type="term" value="P:cell division"/>
    <property type="evidence" value="ECO:0007669"/>
    <property type="project" value="UniProtKB-KW"/>
</dbReference>
<dbReference type="InterPro" id="IPR024990">
    <property type="entry name" value="Apc1"/>
</dbReference>
<keyword evidence="2" id="KW-0498">Mitosis</keyword>
<accession>A0AAE0F436</accession>
<evidence type="ECO:0000313" key="6">
    <source>
        <dbReference type="Proteomes" id="UP001190700"/>
    </source>
</evidence>
<dbReference type="InterPro" id="IPR049255">
    <property type="entry name" value="Apc1_N"/>
</dbReference>
<keyword evidence="6" id="KW-1185">Reference proteome</keyword>
<protein>
    <recommendedName>
        <fullName evidence="4">Anaphase-promoting complex subunit 1 N-terminal domain-containing protein</fullName>
    </recommendedName>
</protein>
<dbReference type="GO" id="GO:0007091">
    <property type="term" value="P:metaphase/anaphase transition of mitotic cell cycle"/>
    <property type="evidence" value="ECO:0007669"/>
    <property type="project" value="TreeGrafter"/>
</dbReference>
<proteinExistence type="predicted"/>
<dbReference type="AlphaFoldDB" id="A0AAE0F436"/>
<keyword evidence="1" id="KW-0132">Cell division</keyword>
<organism evidence="5 6">
    <name type="scientific">Cymbomonas tetramitiformis</name>
    <dbReference type="NCBI Taxonomy" id="36881"/>
    <lineage>
        <taxon>Eukaryota</taxon>
        <taxon>Viridiplantae</taxon>
        <taxon>Chlorophyta</taxon>
        <taxon>Pyramimonadophyceae</taxon>
        <taxon>Pyramimonadales</taxon>
        <taxon>Pyramimonadaceae</taxon>
        <taxon>Cymbomonas</taxon>
    </lineage>
</organism>
<dbReference type="Pfam" id="PF12859">
    <property type="entry name" value="ANAPC1"/>
    <property type="match status" value="1"/>
</dbReference>
<dbReference type="PANTHER" id="PTHR12827:SF3">
    <property type="entry name" value="ANAPHASE-PROMOTING COMPLEX SUBUNIT 1"/>
    <property type="match status" value="1"/>
</dbReference>
<evidence type="ECO:0000256" key="2">
    <source>
        <dbReference type="ARBA" id="ARBA00022776"/>
    </source>
</evidence>
<feature type="domain" description="Anaphase-promoting complex subunit 1 N-terminal" evidence="4">
    <location>
        <begin position="49"/>
        <end position="147"/>
    </location>
</feature>
<dbReference type="PANTHER" id="PTHR12827">
    <property type="entry name" value="MEIOTIC CHECKPOINT REGULATOR TSG24 FAMILY MEMBER"/>
    <property type="match status" value="1"/>
</dbReference>
<evidence type="ECO:0000256" key="1">
    <source>
        <dbReference type="ARBA" id="ARBA00022618"/>
    </source>
</evidence>
<keyword evidence="3" id="KW-0131">Cell cycle</keyword>